<keyword evidence="1" id="KW-0560">Oxidoreductase</keyword>
<organism evidence="1 2">
    <name type="scientific">Saccharopolyspora gloriosae</name>
    <dbReference type="NCBI Taxonomy" id="455344"/>
    <lineage>
        <taxon>Bacteria</taxon>
        <taxon>Bacillati</taxon>
        <taxon>Actinomycetota</taxon>
        <taxon>Actinomycetes</taxon>
        <taxon>Pseudonocardiales</taxon>
        <taxon>Pseudonocardiaceae</taxon>
        <taxon>Saccharopolyspora</taxon>
    </lineage>
</organism>
<dbReference type="InterPro" id="IPR011008">
    <property type="entry name" value="Dimeric_a/b-barrel"/>
</dbReference>
<keyword evidence="2" id="KW-1185">Reference proteome</keyword>
<accession>A0A840NGZ9</accession>
<dbReference type="AlphaFoldDB" id="A0A840NGZ9"/>
<evidence type="ECO:0000313" key="1">
    <source>
        <dbReference type="EMBL" id="MBB5069503.1"/>
    </source>
</evidence>
<sequence length="85" mass="9732">MNEVALMWEVRVVPGEQHRLLDWAREHAVPAVRAAGCRDVRLYRSEQQRVVLIAHFAAAEAPVLPEPPPHLAARPPHQWTFDRVL</sequence>
<comment type="caution">
    <text evidence="1">The sequence shown here is derived from an EMBL/GenBank/DDBJ whole genome shotgun (WGS) entry which is preliminary data.</text>
</comment>
<reference evidence="1 2" key="1">
    <citation type="submission" date="2020-08" db="EMBL/GenBank/DDBJ databases">
        <title>Sequencing the genomes of 1000 actinobacteria strains.</title>
        <authorList>
            <person name="Klenk H.-P."/>
        </authorList>
    </citation>
    <scope>NUCLEOTIDE SEQUENCE [LARGE SCALE GENOMIC DNA]</scope>
    <source>
        <strain evidence="1 2">DSM 45582</strain>
    </source>
</reference>
<name>A0A840NGZ9_9PSEU</name>
<keyword evidence="1" id="KW-0503">Monooxygenase</keyword>
<protein>
    <submittedName>
        <fullName evidence="1">Quinol monooxygenase YgiN</fullName>
    </submittedName>
</protein>
<dbReference type="EMBL" id="JACHIV010000001">
    <property type="protein sequence ID" value="MBB5069503.1"/>
    <property type="molecule type" value="Genomic_DNA"/>
</dbReference>
<gene>
    <name evidence="1" type="ORF">BJ969_002591</name>
</gene>
<dbReference type="GO" id="GO:0004497">
    <property type="term" value="F:monooxygenase activity"/>
    <property type="evidence" value="ECO:0007669"/>
    <property type="project" value="UniProtKB-KW"/>
</dbReference>
<dbReference type="RefSeq" id="WP_184479185.1">
    <property type="nucleotide sequence ID" value="NZ_JACHIV010000001.1"/>
</dbReference>
<proteinExistence type="predicted"/>
<dbReference type="Proteomes" id="UP000580474">
    <property type="component" value="Unassembled WGS sequence"/>
</dbReference>
<dbReference type="SUPFAM" id="SSF54909">
    <property type="entry name" value="Dimeric alpha+beta barrel"/>
    <property type="match status" value="1"/>
</dbReference>
<evidence type="ECO:0000313" key="2">
    <source>
        <dbReference type="Proteomes" id="UP000580474"/>
    </source>
</evidence>